<keyword evidence="2" id="KW-1133">Transmembrane helix</keyword>
<evidence type="ECO:0000313" key="3">
    <source>
        <dbReference type="EMBL" id="CUS43050.1"/>
    </source>
</evidence>
<accession>A0A160TEJ9</accession>
<dbReference type="EMBL" id="CZQE01000002">
    <property type="protein sequence ID" value="CUS43050.1"/>
    <property type="molecule type" value="Genomic_DNA"/>
</dbReference>
<evidence type="ECO:0000256" key="2">
    <source>
        <dbReference type="SAM" id="Phobius"/>
    </source>
</evidence>
<feature type="transmembrane region" description="Helical" evidence="2">
    <location>
        <begin position="15"/>
        <end position="35"/>
    </location>
</feature>
<proteinExistence type="predicted"/>
<reference evidence="3" key="1">
    <citation type="submission" date="2015-10" db="EMBL/GenBank/DDBJ databases">
        <authorList>
            <person name="Gilbert D.G."/>
        </authorList>
    </citation>
    <scope>NUCLEOTIDE SEQUENCE</scope>
</reference>
<feature type="region of interest" description="Disordered" evidence="1">
    <location>
        <begin position="39"/>
        <end position="66"/>
    </location>
</feature>
<keyword evidence="2" id="KW-0472">Membrane</keyword>
<name>A0A160TEJ9_9ZZZZ</name>
<gene>
    <name evidence="3" type="ORF">MGWOODY_Smn3317</name>
</gene>
<organism evidence="3">
    <name type="scientific">hydrothermal vent metagenome</name>
    <dbReference type="NCBI Taxonomy" id="652676"/>
    <lineage>
        <taxon>unclassified sequences</taxon>
        <taxon>metagenomes</taxon>
        <taxon>ecological metagenomes</taxon>
    </lineage>
</organism>
<protein>
    <submittedName>
        <fullName evidence="3">Uncharacterized protein</fullName>
    </submittedName>
</protein>
<dbReference type="AlphaFoldDB" id="A0A160TEJ9"/>
<keyword evidence="2" id="KW-0812">Transmembrane</keyword>
<sequence>MVPGMGWAKKAKGMIDNLALAISHGLMLLAAWILLRRPDLDKEPGPEDSTPASKGAPPKSGNRPGA</sequence>
<evidence type="ECO:0000256" key="1">
    <source>
        <dbReference type="SAM" id="MobiDB-lite"/>
    </source>
</evidence>